<dbReference type="Gene3D" id="3.40.50.1820">
    <property type="entry name" value="alpha/beta hydrolase"/>
    <property type="match status" value="1"/>
</dbReference>
<evidence type="ECO:0000313" key="3">
    <source>
        <dbReference type="Proteomes" id="UP000601768"/>
    </source>
</evidence>
<dbReference type="InterPro" id="IPR022742">
    <property type="entry name" value="Hydrolase_4"/>
</dbReference>
<accession>A0A8J6ITY0</accession>
<dbReference type="InterPro" id="IPR029058">
    <property type="entry name" value="AB_hydrolase_fold"/>
</dbReference>
<gene>
    <name evidence="2" type="ORF">H8B19_12095</name>
</gene>
<dbReference type="Proteomes" id="UP000601768">
    <property type="component" value="Unassembled WGS sequence"/>
</dbReference>
<dbReference type="InterPro" id="IPR017208">
    <property type="entry name" value="UCP037442_abhydr"/>
</dbReference>
<organism evidence="2 3">
    <name type="scientific">Neptunicella marina</name>
    <dbReference type="NCBI Taxonomy" id="2125989"/>
    <lineage>
        <taxon>Bacteria</taxon>
        <taxon>Pseudomonadati</taxon>
        <taxon>Pseudomonadota</taxon>
        <taxon>Gammaproteobacteria</taxon>
        <taxon>Alteromonadales</taxon>
        <taxon>Alteromonadaceae</taxon>
        <taxon>Neptunicella</taxon>
    </lineage>
</organism>
<keyword evidence="2" id="KW-0378">Hydrolase</keyword>
<dbReference type="RefSeq" id="WP_186507150.1">
    <property type="nucleotide sequence ID" value="NZ_JACNEP010000009.1"/>
</dbReference>
<dbReference type="AlphaFoldDB" id="A0A8J6ITY0"/>
<feature type="domain" description="Serine aminopeptidase S33" evidence="1">
    <location>
        <begin position="22"/>
        <end position="149"/>
    </location>
</feature>
<dbReference type="SUPFAM" id="SSF53474">
    <property type="entry name" value="alpha/beta-Hydrolases"/>
    <property type="match status" value="1"/>
</dbReference>
<proteinExistence type="predicted"/>
<dbReference type="GO" id="GO:0016787">
    <property type="term" value="F:hydrolase activity"/>
    <property type="evidence" value="ECO:0007669"/>
    <property type="project" value="UniProtKB-KW"/>
</dbReference>
<keyword evidence="3" id="KW-1185">Reference proteome</keyword>
<sequence length="280" mass="31930">MQRVCLNDTKQIVAHFFAAENATATVIMAPAMGVEQSYYFPLAHWLVSQNINCLTFDYEGMGFSNPDKKPINKASLTSWAWDDATSALNWVRSTLPELPIIWFGHSFGGQLLPMLQGQEHLNKVVTFNAGNGYWKLNAPQLRKRSLLMWYLLVPLLTPLAGYFPGKSIGVVGDIPKYAIWQWRKWCLNPNYMLGAEGKWAQNLIENLQLDLTAIHCSDDEMLTEQSIHSLHTMFAAENWTLTRLIPEELGHKRIGHLGFFHKRFSDTLWPEVLLPLLTTN</sequence>
<protein>
    <submittedName>
        <fullName evidence="2">Alpha/beta fold hydrolase</fullName>
    </submittedName>
</protein>
<comment type="caution">
    <text evidence="2">The sequence shown here is derived from an EMBL/GenBank/DDBJ whole genome shotgun (WGS) entry which is preliminary data.</text>
</comment>
<name>A0A8J6ITY0_9ALTE</name>
<reference evidence="2" key="1">
    <citation type="journal article" date="2018" name="Int. J. Syst. Evol. Microbiol.">
        <title>Neptunicella marina gen. nov., sp. nov., isolated from surface seawater.</title>
        <authorList>
            <person name="Liu X."/>
            <person name="Lai Q."/>
            <person name="Du Y."/>
            <person name="Zhang X."/>
            <person name="Liu Z."/>
            <person name="Sun F."/>
            <person name="Shao Z."/>
        </authorList>
    </citation>
    <scope>NUCLEOTIDE SEQUENCE</scope>
    <source>
        <strain evidence="2">S27-2</strain>
    </source>
</reference>
<evidence type="ECO:0000313" key="2">
    <source>
        <dbReference type="EMBL" id="MBC3766621.1"/>
    </source>
</evidence>
<reference evidence="2" key="2">
    <citation type="submission" date="2020-08" db="EMBL/GenBank/DDBJ databases">
        <authorList>
            <person name="Lai Q."/>
        </authorList>
    </citation>
    <scope>NUCLEOTIDE SEQUENCE</scope>
    <source>
        <strain evidence="2">S27-2</strain>
    </source>
</reference>
<dbReference type="EMBL" id="JACNEP010000009">
    <property type="protein sequence ID" value="MBC3766621.1"/>
    <property type="molecule type" value="Genomic_DNA"/>
</dbReference>
<evidence type="ECO:0000259" key="1">
    <source>
        <dbReference type="Pfam" id="PF12146"/>
    </source>
</evidence>
<dbReference type="PIRSF" id="PIRSF037442">
    <property type="entry name" value="UCP037442_abhydr"/>
    <property type="match status" value="1"/>
</dbReference>
<dbReference type="Pfam" id="PF12146">
    <property type="entry name" value="Hydrolase_4"/>
    <property type="match status" value="1"/>
</dbReference>